<keyword evidence="2" id="KW-0547">Nucleotide-binding</keyword>
<dbReference type="EC" id="3.6.3.-" evidence="5"/>
<dbReference type="Pfam" id="PF00005">
    <property type="entry name" value="ABC_tran"/>
    <property type="match status" value="1"/>
</dbReference>
<dbReference type="InterPro" id="IPR003593">
    <property type="entry name" value="AAA+_ATPase"/>
</dbReference>
<dbReference type="CDD" id="cd03230">
    <property type="entry name" value="ABC_DR_subfamily_A"/>
    <property type="match status" value="1"/>
</dbReference>
<dbReference type="AlphaFoldDB" id="A0A379EC08"/>
<dbReference type="PROSITE" id="PS00211">
    <property type="entry name" value="ABC_TRANSPORTER_1"/>
    <property type="match status" value="1"/>
</dbReference>
<dbReference type="Gene3D" id="3.40.50.300">
    <property type="entry name" value="P-loop containing nucleotide triphosphate hydrolases"/>
    <property type="match status" value="1"/>
</dbReference>
<evidence type="ECO:0000256" key="3">
    <source>
        <dbReference type="ARBA" id="ARBA00022840"/>
    </source>
</evidence>
<dbReference type="InterPro" id="IPR003439">
    <property type="entry name" value="ABC_transporter-like_ATP-bd"/>
</dbReference>
<dbReference type="GO" id="GO:0005524">
    <property type="term" value="F:ATP binding"/>
    <property type="evidence" value="ECO:0007669"/>
    <property type="project" value="UniProtKB-KW"/>
</dbReference>
<dbReference type="GO" id="GO:0016887">
    <property type="term" value="F:ATP hydrolysis activity"/>
    <property type="evidence" value="ECO:0007669"/>
    <property type="project" value="InterPro"/>
</dbReference>
<feature type="domain" description="ABC transporter" evidence="4">
    <location>
        <begin position="4"/>
        <end position="250"/>
    </location>
</feature>
<dbReference type="SMART" id="SM00382">
    <property type="entry name" value="AAA"/>
    <property type="match status" value="1"/>
</dbReference>
<dbReference type="RefSeq" id="WP_025067690.1">
    <property type="nucleotide sequence ID" value="NZ_CAJPOG010000001.1"/>
</dbReference>
<protein>
    <submittedName>
        <fullName evidence="5">Lipopolysaccharide export system ATP-binding protein LptB</fullName>
        <ecNumber evidence="5">3.6.3.-</ecNumber>
    </submittedName>
</protein>
<evidence type="ECO:0000256" key="1">
    <source>
        <dbReference type="ARBA" id="ARBA00022448"/>
    </source>
</evidence>
<evidence type="ECO:0000256" key="2">
    <source>
        <dbReference type="ARBA" id="ARBA00022741"/>
    </source>
</evidence>
<accession>A0A379EC08</accession>
<keyword evidence="5" id="KW-0378">Hydrolase</keyword>
<keyword evidence="1" id="KW-0813">Transport</keyword>
<evidence type="ECO:0000259" key="4">
    <source>
        <dbReference type="PROSITE" id="PS50893"/>
    </source>
</evidence>
<dbReference type="InterPro" id="IPR017871">
    <property type="entry name" value="ABC_transporter-like_CS"/>
</dbReference>
<dbReference type="PANTHER" id="PTHR42939">
    <property type="entry name" value="ABC TRANSPORTER ATP-BINDING PROTEIN ALBC-RELATED"/>
    <property type="match status" value="1"/>
</dbReference>
<keyword evidence="3 5" id="KW-0067">ATP-binding</keyword>
<dbReference type="EMBL" id="UGTM01000002">
    <property type="protein sequence ID" value="SUB93934.1"/>
    <property type="molecule type" value="Genomic_DNA"/>
</dbReference>
<gene>
    <name evidence="5" type="primary">lptB_3</name>
    <name evidence="5" type="ORF">NCTC13067_01792</name>
</gene>
<evidence type="ECO:0000313" key="5">
    <source>
        <dbReference type="EMBL" id="SUB93934.1"/>
    </source>
</evidence>
<evidence type="ECO:0000313" key="6">
    <source>
        <dbReference type="Proteomes" id="UP000255469"/>
    </source>
</evidence>
<proteinExistence type="predicted"/>
<dbReference type="Proteomes" id="UP000255469">
    <property type="component" value="Unassembled WGS sequence"/>
</dbReference>
<sequence length="250" mass="28025">MVGISVDRLIKKFGDKTAVFIPEFYFPENEIIGLVGNNGAGKTTLFRLILNLVRADGGTVCFNVTGNPSALQQGTDGGAVKSESNLGESWKRFVTAYLDEGFLIGFLTPREFFTFIGKAHGIGKEQVDERLETFRAFLGDEILDRQKYIREYSAGNQQKIGIIAALLPCPEFVILDEPFNFLDPSSQNHLKTLLTEYRHRHHASVLLSSHNLHHTTDISDRVVLMENGSVIKNICGVTDERIRELESYFL</sequence>
<dbReference type="InterPro" id="IPR027417">
    <property type="entry name" value="P-loop_NTPase"/>
</dbReference>
<dbReference type="PROSITE" id="PS50893">
    <property type="entry name" value="ABC_TRANSPORTER_2"/>
    <property type="match status" value="1"/>
</dbReference>
<dbReference type="PANTHER" id="PTHR42939:SF1">
    <property type="entry name" value="ABC TRANSPORTER ATP-BINDING PROTEIN ALBC-RELATED"/>
    <property type="match status" value="1"/>
</dbReference>
<reference evidence="5 6" key="1">
    <citation type="submission" date="2018-06" db="EMBL/GenBank/DDBJ databases">
        <authorList>
            <consortium name="Pathogen Informatics"/>
            <person name="Doyle S."/>
        </authorList>
    </citation>
    <scope>NUCLEOTIDE SEQUENCE [LARGE SCALE GENOMIC DNA]</scope>
    <source>
        <strain evidence="5 6">NCTC13067</strain>
    </source>
</reference>
<organism evidence="5 6">
    <name type="scientific">Prevotella denticola</name>
    <dbReference type="NCBI Taxonomy" id="28129"/>
    <lineage>
        <taxon>Bacteria</taxon>
        <taxon>Pseudomonadati</taxon>
        <taxon>Bacteroidota</taxon>
        <taxon>Bacteroidia</taxon>
        <taxon>Bacteroidales</taxon>
        <taxon>Prevotellaceae</taxon>
        <taxon>Prevotella</taxon>
    </lineage>
</organism>
<dbReference type="SUPFAM" id="SSF52540">
    <property type="entry name" value="P-loop containing nucleoside triphosphate hydrolases"/>
    <property type="match status" value="1"/>
</dbReference>
<dbReference type="InterPro" id="IPR051782">
    <property type="entry name" value="ABC_Transporter_VariousFunc"/>
</dbReference>
<name>A0A379EC08_9BACT</name>